<sequence>MSITPIIQFGTSRFLQAHADLFISEALKTGQAPGQICVVQSSGDAARARRLAALAAPEGYPVRIQGLANGVELKANVQVTSVARTLSTATDFPALSRLFEAEAEIVISNTGDSGWTPQPEDSAAEFLQAMSFPAKLTHLLRARFVAGGRPIQIMPTELVARNGDVLKARVLELATPLDAEFAAWVERDVRFVNSLVDRIVSEPLEPAGAVAEPYALWAIEDCAGLISPAHYEAVQIVPDLEPIEKQKLFILNLGHSYLVDGWLKRDRAGAEYVRDLMEDTRVRADLEDLYDQEVLPGFAAAGLEAEARAYMRTTLDRFSNPYLDHKLADIAGNHAEKCERRIGAFLDWAADAGHATPRLAAAAGRS</sequence>
<evidence type="ECO:0000256" key="2">
    <source>
        <dbReference type="ARBA" id="ARBA00023027"/>
    </source>
</evidence>
<dbReference type="InterPro" id="IPR013118">
    <property type="entry name" value="Mannitol_DH_C"/>
</dbReference>
<dbReference type="InterPro" id="IPR013131">
    <property type="entry name" value="Mannitol_DH_N"/>
</dbReference>
<dbReference type="Proteomes" id="UP000436694">
    <property type="component" value="Unassembled WGS sequence"/>
</dbReference>
<keyword evidence="1" id="KW-0560">Oxidoreductase</keyword>
<dbReference type="SUPFAM" id="SSF48179">
    <property type="entry name" value="6-phosphogluconate dehydrogenase C-terminal domain-like"/>
    <property type="match status" value="1"/>
</dbReference>
<proteinExistence type="predicted"/>
<dbReference type="RefSeq" id="WP_153549128.1">
    <property type="nucleotide sequence ID" value="NZ_WIXK01000012.1"/>
</dbReference>
<dbReference type="Pfam" id="PF01232">
    <property type="entry name" value="Mannitol_dh"/>
    <property type="match status" value="1"/>
</dbReference>
<keyword evidence="6" id="KW-1185">Reference proteome</keyword>
<dbReference type="GO" id="GO:0016491">
    <property type="term" value="F:oxidoreductase activity"/>
    <property type="evidence" value="ECO:0007669"/>
    <property type="project" value="UniProtKB-KW"/>
</dbReference>
<dbReference type="AlphaFoldDB" id="A0A844B1M4"/>
<dbReference type="PANTHER" id="PTHR30524">
    <property type="entry name" value="MANNITOL-1-PHOSPHATE 5-DEHYDROGENASE"/>
    <property type="match status" value="1"/>
</dbReference>
<dbReference type="Gene3D" id="3.40.50.720">
    <property type="entry name" value="NAD(P)-binding Rossmann-like Domain"/>
    <property type="match status" value="1"/>
</dbReference>
<dbReference type="Gene3D" id="1.10.1040.10">
    <property type="entry name" value="N-(1-d-carboxylethyl)-l-norvaline Dehydrogenase, domain 2"/>
    <property type="match status" value="1"/>
</dbReference>
<dbReference type="InterPro" id="IPR036291">
    <property type="entry name" value="NAD(P)-bd_dom_sf"/>
</dbReference>
<name>A0A844B1M4_9RHOB</name>
<dbReference type="InterPro" id="IPR013328">
    <property type="entry name" value="6PGD_dom2"/>
</dbReference>
<evidence type="ECO:0000256" key="1">
    <source>
        <dbReference type="ARBA" id="ARBA00023002"/>
    </source>
</evidence>
<keyword evidence="2" id="KW-0520">NAD</keyword>
<evidence type="ECO:0000313" key="6">
    <source>
        <dbReference type="Proteomes" id="UP000436694"/>
    </source>
</evidence>
<evidence type="ECO:0000259" key="3">
    <source>
        <dbReference type="Pfam" id="PF01232"/>
    </source>
</evidence>
<evidence type="ECO:0000313" key="5">
    <source>
        <dbReference type="EMBL" id="MQY44232.1"/>
    </source>
</evidence>
<dbReference type="Pfam" id="PF08125">
    <property type="entry name" value="Mannitol_dh_C"/>
    <property type="match status" value="1"/>
</dbReference>
<feature type="domain" description="Mannitol dehydrogenase N-terminal" evidence="3">
    <location>
        <begin position="6"/>
        <end position="221"/>
    </location>
</feature>
<dbReference type="InterPro" id="IPR008927">
    <property type="entry name" value="6-PGluconate_DH-like_C_sf"/>
</dbReference>
<dbReference type="SUPFAM" id="SSF51735">
    <property type="entry name" value="NAD(P)-binding Rossmann-fold domains"/>
    <property type="match status" value="1"/>
</dbReference>
<reference evidence="5 6" key="1">
    <citation type="submission" date="2019-10" db="EMBL/GenBank/DDBJ databases">
        <title>Epibacterium sp. nov., isolated from seawater.</title>
        <authorList>
            <person name="Zhang X."/>
            <person name="Li N."/>
        </authorList>
    </citation>
    <scope>NUCLEOTIDE SEQUENCE [LARGE SCALE GENOMIC DNA]</scope>
    <source>
        <strain evidence="5 6">SM1969</strain>
    </source>
</reference>
<accession>A0A844B1M4</accession>
<protein>
    <submittedName>
        <fullName evidence="5">Mannitol dehydrogenase family protein</fullName>
    </submittedName>
</protein>
<comment type="caution">
    <text evidence="5">The sequence shown here is derived from an EMBL/GenBank/DDBJ whole genome shotgun (WGS) entry which is preliminary data.</text>
</comment>
<organism evidence="5 6">
    <name type="scientific">Tritonibacter aquimaris</name>
    <dbReference type="NCBI Taxonomy" id="2663379"/>
    <lineage>
        <taxon>Bacteria</taxon>
        <taxon>Pseudomonadati</taxon>
        <taxon>Pseudomonadota</taxon>
        <taxon>Alphaproteobacteria</taxon>
        <taxon>Rhodobacterales</taxon>
        <taxon>Paracoccaceae</taxon>
        <taxon>Tritonibacter</taxon>
    </lineage>
</organism>
<feature type="domain" description="Mannitol dehydrogenase C-terminal" evidence="4">
    <location>
        <begin position="239"/>
        <end position="361"/>
    </location>
</feature>
<evidence type="ECO:0000259" key="4">
    <source>
        <dbReference type="Pfam" id="PF08125"/>
    </source>
</evidence>
<dbReference type="EMBL" id="WIXK01000012">
    <property type="protein sequence ID" value="MQY44232.1"/>
    <property type="molecule type" value="Genomic_DNA"/>
</dbReference>
<gene>
    <name evidence="5" type="ORF">GG681_16415</name>
</gene>
<dbReference type="PANTHER" id="PTHR30524:SF0">
    <property type="entry name" value="ALTRONATE OXIDOREDUCTASE-RELATED"/>
    <property type="match status" value="1"/>
</dbReference>